<dbReference type="InterPro" id="IPR012337">
    <property type="entry name" value="RNaseH-like_sf"/>
</dbReference>
<dbReference type="Proteomes" id="UP000006514">
    <property type="component" value="Unassembled WGS sequence"/>
</dbReference>
<keyword evidence="3" id="KW-1185">Reference proteome</keyword>
<dbReference type="Gene3D" id="3.30.420.10">
    <property type="entry name" value="Ribonuclease H-like superfamily/Ribonuclease H"/>
    <property type="match status" value="1"/>
</dbReference>
<dbReference type="Gene3D" id="3.40.50.2300">
    <property type="match status" value="1"/>
</dbReference>
<sequence>MSIATTAPVALRATTSIPALVQAPDPALTFPAVSTIQQFAPEPMHGRVLVPAAVQCGAIICLDRLISSSCWGLILADLKLIANALGVSHFVSRASTVAPYFEPNASPPNHRYHLLNACRVAQTAHGRWPQFIFAIIPDRDTWQVVHHLGLMEHGVNVQCVYGHLLLNLNPSIPTRIPALARALSRLNAKLGGCNTLPLKIYDPMYHTLILGVAMAPVRGRNSTVTSHCAIVAAVDYSKHHWYTTTYIQVAQTHRMIHIDTMLNYILDMIHDSIARVLVVRAEIPPDDLEFVVGYETDQIKNLMSTRCNMEPRVAYAVPWDSDHDASSAEDYETVTIGSNPFAVPFNDFGGGWDLAAIGKYLNSLTFDLALDNRPTEWPAPLKYAAAAASSTQIHYISGAPKTLYKPLQGYKTLPRIVASSPYWL</sequence>
<feature type="domain" description="Piwi" evidence="1">
    <location>
        <begin position="133"/>
        <end position="316"/>
    </location>
</feature>
<dbReference type="SUPFAM" id="SSF53098">
    <property type="entry name" value="Ribonuclease H-like"/>
    <property type="match status" value="1"/>
</dbReference>
<accession>J0CWD3</accession>
<protein>
    <recommendedName>
        <fullName evidence="1">Piwi domain-containing protein</fullName>
    </recommendedName>
</protein>
<dbReference type="AlphaFoldDB" id="J0CWD3"/>
<gene>
    <name evidence="2" type="ORF">AURDEDRAFT_117534</name>
</gene>
<dbReference type="InParanoid" id="J0CWD3"/>
<reference evidence="3" key="1">
    <citation type="journal article" date="2012" name="Science">
        <title>The Paleozoic origin of enzymatic lignin decomposition reconstructed from 31 fungal genomes.</title>
        <authorList>
            <person name="Floudas D."/>
            <person name="Binder M."/>
            <person name="Riley R."/>
            <person name="Barry K."/>
            <person name="Blanchette R.A."/>
            <person name="Henrissat B."/>
            <person name="Martinez A.T."/>
            <person name="Otillar R."/>
            <person name="Spatafora J.W."/>
            <person name="Yadav J.S."/>
            <person name="Aerts A."/>
            <person name="Benoit I."/>
            <person name="Boyd A."/>
            <person name="Carlson A."/>
            <person name="Copeland A."/>
            <person name="Coutinho P.M."/>
            <person name="de Vries R.P."/>
            <person name="Ferreira P."/>
            <person name="Findley K."/>
            <person name="Foster B."/>
            <person name="Gaskell J."/>
            <person name="Glotzer D."/>
            <person name="Gorecki P."/>
            <person name="Heitman J."/>
            <person name="Hesse C."/>
            <person name="Hori C."/>
            <person name="Igarashi K."/>
            <person name="Jurgens J.A."/>
            <person name="Kallen N."/>
            <person name="Kersten P."/>
            <person name="Kohler A."/>
            <person name="Kuees U."/>
            <person name="Kumar T.K.A."/>
            <person name="Kuo A."/>
            <person name="LaButti K."/>
            <person name="Larrondo L.F."/>
            <person name="Lindquist E."/>
            <person name="Ling A."/>
            <person name="Lombard V."/>
            <person name="Lucas S."/>
            <person name="Lundell T."/>
            <person name="Martin R."/>
            <person name="McLaughlin D.J."/>
            <person name="Morgenstern I."/>
            <person name="Morin E."/>
            <person name="Murat C."/>
            <person name="Nagy L.G."/>
            <person name="Nolan M."/>
            <person name="Ohm R.A."/>
            <person name="Patyshakuliyeva A."/>
            <person name="Rokas A."/>
            <person name="Ruiz-Duenas F.J."/>
            <person name="Sabat G."/>
            <person name="Salamov A."/>
            <person name="Samejima M."/>
            <person name="Schmutz J."/>
            <person name="Slot J.C."/>
            <person name="St John F."/>
            <person name="Stenlid J."/>
            <person name="Sun H."/>
            <person name="Sun S."/>
            <person name="Syed K."/>
            <person name="Tsang A."/>
            <person name="Wiebenga A."/>
            <person name="Young D."/>
            <person name="Pisabarro A."/>
            <person name="Eastwood D.C."/>
            <person name="Martin F."/>
            <person name="Cullen D."/>
            <person name="Grigoriev I.V."/>
            <person name="Hibbett D.S."/>
        </authorList>
    </citation>
    <scope>NUCLEOTIDE SEQUENCE [LARGE SCALE GENOMIC DNA]</scope>
    <source>
        <strain evidence="3">TFB10046</strain>
    </source>
</reference>
<dbReference type="InterPro" id="IPR036397">
    <property type="entry name" value="RNaseH_sf"/>
</dbReference>
<organism evidence="2 3">
    <name type="scientific">Auricularia subglabra (strain TFB-10046 / SS5)</name>
    <name type="common">White-rot fungus</name>
    <name type="synonym">Auricularia delicata (strain TFB10046)</name>
    <dbReference type="NCBI Taxonomy" id="717982"/>
    <lineage>
        <taxon>Eukaryota</taxon>
        <taxon>Fungi</taxon>
        <taxon>Dikarya</taxon>
        <taxon>Basidiomycota</taxon>
        <taxon>Agaricomycotina</taxon>
        <taxon>Agaricomycetes</taxon>
        <taxon>Auriculariales</taxon>
        <taxon>Auriculariaceae</taxon>
        <taxon>Auricularia</taxon>
    </lineage>
</organism>
<name>J0CWD3_AURST</name>
<dbReference type="KEGG" id="adl:AURDEDRAFT_117534"/>
<evidence type="ECO:0000313" key="3">
    <source>
        <dbReference type="Proteomes" id="UP000006514"/>
    </source>
</evidence>
<dbReference type="GO" id="GO:0003676">
    <property type="term" value="F:nucleic acid binding"/>
    <property type="evidence" value="ECO:0007669"/>
    <property type="project" value="InterPro"/>
</dbReference>
<evidence type="ECO:0000259" key="1">
    <source>
        <dbReference type="Pfam" id="PF02171"/>
    </source>
</evidence>
<dbReference type="InterPro" id="IPR003165">
    <property type="entry name" value="Piwi"/>
</dbReference>
<dbReference type="EMBL" id="JH687915">
    <property type="protein sequence ID" value="EJD34886.1"/>
    <property type="molecule type" value="Genomic_DNA"/>
</dbReference>
<evidence type="ECO:0000313" key="2">
    <source>
        <dbReference type="EMBL" id="EJD34886.1"/>
    </source>
</evidence>
<proteinExistence type="predicted"/>
<dbReference type="Pfam" id="PF02171">
    <property type="entry name" value="Piwi"/>
    <property type="match status" value="1"/>
</dbReference>